<evidence type="ECO:0000313" key="1">
    <source>
        <dbReference type="EMBL" id="OKL62371.1"/>
    </source>
</evidence>
<keyword evidence="2" id="KW-1185">Reference proteome</keyword>
<protein>
    <submittedName>
        <fullName evidence="1">Uncharacterized protein</fullName>
    </submittedName>
</protein>
<gene>
    <name evidence="1" type="ORF">UA08_02261</name>
</gene>
<dbReference type="RefSeq" id="XP_020122492.1">
    <property type="nucleotide sequence ID" value="XM_020264284.1"/>
</dbReference>
<sequence>MIGNEEGIILLQMLNDMKHRVESLGGERFLNRINELVKESPQSSKHDDKREERNARIHGADIKVDLKALDWIRRHDRYSDMLSAAREGFEAIYGVSSSEWKSLVHKAPQEVIGSANKLGDLTLRCRYHSRQRKEIADQMKKTCKDAIHLWKQSLPDAQYPKSAIALKKSDYDKLHRE</sequence>
<dbReference type="GeneID" id="31002016"/>
<comment type="caution">
    <text evidence="1">The sequence shown here is derived from an EMBL/GenBank/DDBJ whole genome shotgun (WGS) entry which is preliminary data.</text>
</comment>
<reference evidence="1 2" key="1">
    <citation type="submission" date="2015-06" db="EMBL/GenBank/DDBJ databases">
        <title>Talaromyces atroroseus IBT 11181 draft genome.</title>
        <authorList>
            <person name="Rasmussen K.B."/>
            <person name="Rasmussen S."/>
            <person name="Petersen B."/>
            <person name="Sicheritz-Ponten T."/>
            <person name="Mortensen U.H."/>
            <person name="Thrane U."/>
        </authorList>
    </citation>
    <scope>NUCLEOTIDE SEQUENCE [LARGE SCALE GENOMIC DNA]</scope>
    <source>
        <strain evidence="1 2">IBT 11181</strain>
    </source>
</reference>
<name>A0A225ALB6_TALAT</name>
<accession>A0A225ALB6</accession>
<dbReference type="EMBL" id="LFMY01000003">
    <property type="protein sequence ID" value="OKL62371.1"/>
    <property type="molecule type" value="Genomic_DNA"/>
</dbReference>
<dbReference type="OrthoDB" id="4223515at2759"/>
<dbReference type="AlphaFoldDB" id="A0A225ALB6"/>
<organism evidence="1 2">
    <name type="scientific">Talaromyces atroroseus</name>
    <dbReference type="NCBI Taxonomy" id="1441469"/>
    <lineage>
        <taxon>Eukaryota</taxon>
        <taxon>Fungi</taxon>
        <taxon>Dikarya</taxon>
        <taxon>Ascomycota</taxon>
        <taxon>Pezizomycotina</taxon>
        <taxon>Eurotiomycetes</taxon>
        <taxon>Eurotiomycetidae</taxon>
        <taxon>Eurotiales</taxon>
        <taxon>Trichocomaceae</taxon>
        <taxon>Talaromyces</taxon>
        <taxon>Talaromyces sect. Trachyspermi</taxon>
    </lineage>
</organism>
<proteinExistence type="predicted"/>
<dbReference type="Proteomes" id="UP000214365">
    <property type="component" value="Unassembled WGS sequence"/>
</dbReference>
<evidence type="ECO:0000313" key="2">
    <source>
        <dbReference type="Proteomes" id="UP000214365"/>
    </source>
</evidence>